<name>D8PNC3_SCHCM</name>
<dbReference type="OrthoDB" id="10431618at2759"/>
<gene>
    <name evidence="2" type="ORF">SCHCODRAFT_230350</name>
</gene>
<evidence type="ECO:0000313" key="2">
    <source>
        <dbReference type="EMBL" id="EFJ02874.1"/>
    </source>
</evidence>
<keyword evidence="3" id="KW-1185">Reference proteome</keyword>
<proteinExistence type="predicted"/>
<dbReference type="HOGENOM" id="CLU_903612_0_0_1"/>
<reference evidence="2 3" key="1">
    <citation type="journal article" date="2010" name="Nat. Biotechnol.">
        <title>Genome sequence of the model mushroom Schizophyllum commune.</title>
        <authorList>
            <person name="Ohm R.A."/>
            <person name="de Jong J.F."/>
            <person name="Lugones L.G."/>
            <person name="Aerts A."/>
            <person name="Kothe E."/>
            <person name="Stajich J.E."/>
            <person name="de Vries R.P."/>
            <person name="Record E."/>
            <person name="Levasseur A."/>
            <person name="Baker S.E."/>
            <person name="Bartholomew K.A."/>
            <person name="Coutinho P.M."/>
            <person name="Erdmann S."/>
            <person name="Fowler T.J."/>
            <person name="Gathman A.C."/>
            <person name="Lombard V."/>
            <person name="Henrissat B."/>
            <person name="Knabe N."/>
            <person name="Kuees U."/>
            <person name="Lilly W.W."/>
            <person name="Lindquist E."/>
            <person name="Lucas S."/>
            <person name="Magnuson J.K."/>
            <person name="Piumi F."/>
            <person name="Raudaskoski M."/>
            <person name="Salamov A."/>
            <person name="Schmutz J."/>
            <person name="Schwarze F.W.M.R."/>
            <person name="vanKuyk P.A."/>
            <person name="Horton J.S."/>
            <person name="Grigoriev I.V."/>
            <person name="Woesten H.A.B."/>
        </authorList>
    </citation>
    <scope>NUCLEOTIDE SEQUENCE [LARGE SCALE GENOMIC DNA]</scope>
    <source>
        <strain evidence="3">H4-8 / FGSC 9210</strain>
    </source>
</reference>
<dbReference type="RefSeq" id="XP_003037776.1">
    <property type="nucleotide sequence ID" value="XM_003037730.1"/>
</dbReference>
<dbReference type="AlphaFoldDB" id="D8PNC3"/>
<dbReference type="EMBL" id="GL377302">
    <property type="protein sequence ID" value="EFJ02874.1"/>
    <property type="molecule type" value="Genomic_DNA"/>
</dbReference>
<accession>D8PNC3</accession>
<organism evidence="3">
    <name type="scientific">Schizophyllum commune (strain H4-8 / FGSC 9210)</name>
    <name type="common">Split gill fungus</name>
    <dbReference type="NCBI Taxonomy" id="578458"/>
    <lineage>
        <taxon>Eukaryota</taxon>
        <taxon>Fungi</taxon>
        <taxon>Dikarya</taxon>
        <taxon>Basidiomycota</taxon>
        <taxon>Agaricomycotina</taxon>
        <taxon>Agaricomycetes</taxon>
        <taxon>Agaricomycetidae</taxon>
        <taxon>Agaricales</taxon>
        <taxon>Schizophyllaceae</taxon>
        <taxon>Schizophyllum</taxon>
    </lineage>
</organism>
<feature type="region of interest" description="Disordered" evidence="1">
    <location>
        <begin position="45"/>
        <end position="65"/>
    </location>
</feature>
<dbReference type="Proteomes" id="UP000007431">
    <property type="component" value="Unassembled WGS sequence"/>
</dbReference>
<dbReference type="KEGG" id="scm:SCHCO_02574303"/>
<feature type="compositionally biased region" description="Pro residues" evidence="1">
    <location>
        <begin position="55"/>
        <end position="65"/>
    </location>
</feature>
<dbReference type="InParanoid" id="D8PNC3"/>
<sequence length="308" mass="33718">MSAPPITASVDVEILGGRTFPKGDLRMLPPFAEFVQSTLRMPLSSLPPLSEAQQPRPPLTPPTPPIRPLREIIYPDCAHRGPIKLTEAADLAQFKSPKTSPSRTMSLKGADVQEILHLYRLKAQDIAGAPFAVRKHVQCHAITPTGICNRVHTVYEFRAMHMSAGQATCPWQGCGHRLPVELLRSCYAEYIIFSHIATAHYGGTPTCKFCLFPLYAPPGTLHGVALANHLSLGRCLGLARFALMKGLPVPLPEEKDAGREPTSHLERTSAQYLPLLVDSPSREPTEISKGASQIIDGRPWDIHLADKP</sequence>
<dbReference type="GeneID" id="9595089"/>
<evidence type="ECO:0000313" key="3">
    <source>
        <dbReference type="Proteomes" id="UP000007431"/>
    </source>
</evidence>
<evidence type="ECO:0000256" key="1">
    <source>
        <dbReference type="SAM" id="MobiDB-lite"/>
    </source>
</evidence>
<dbReference type="VEuPathDB" id="FungiDB:SCHCODRAFT_02574303"/>
<protein>
    <submittedName>
        <fullName evidence="2">Uncharacterized protein</fullName>
    </submittedName>
</protein>